<sequence length="66" mass="7446">MTEIKNSIDCFSLLRLGDGGRYTKNDSAVILRQEATMNFRQGCNSNHQPRLLLSPATMVAETRFKV</sequence>
<comment type="caution">
    <text evidence="1">The sequence shown here is derived from an EMBL/GenBank/DDBJ whole genome shotgun (WGS) entry which is preliminary data.</text>
</comment>
<proteinExistence type="predicted"/>
<gene>
    <name evidence="1" type="ORF">MKW98_020347</name>
</gene>
<name>A0AAD4X469_9MAGN</name>
<keyword evidence="2" id="KW-1185">Reference proteome</keyword>
<dbReference type="AlphaFoldDB" id="A0AAD4X469"/>
<protein>
    <submittedName>
        <fullName evidence="1">Uncharacterized protein</fullName>
    </submittedName>
</protein>
<dbReference type="Proteomes" id="UP001202328">
    <property type="component" value="Unassembled WGS sequence"/>
</dbReference>
<dbReference type="EMBL" id="JAJJMB010017752">
    <property type="protein sequence ID" value="KAI3835231.1"/>
    <property type="molecule type" value="Genomic_DNA"/>
</dbReference>
<evidence type="ECO:0000313" key="2">
    <source>
        <dbReference type="Proteomes" id="UP001202328"/>
    </source>
</evidence>
<reference evidence="1" key="1">
    <citation type="submission" date="2022-04" db="EMBL/GenBank/DDBJ databases">
        <title>A functionally conserved STORR gene fusion in Papaver species that diverged 16.8 million years ago.</title>
        <authorList>
            <person name="Catania T."/>
        </authorList>
    </citation>
    <scope>NUCLEOTIDE SEQUENCE</scope>
    <source>
        <strain evidence="1">S-188037</strain>
    </source>
</reference>
<organism evidence="1 2">
    <name type="scientific">Papaver atlanticum</name>
    <dbReference type="NCBI Taxonomy" id="357466"/>
    <lineage>
        <taxon>Eukaryota</taxon>
        <taxon>Viridiplantae</taxon>
        <taxon>Streptophyta</taxon>
        <taxon>Embryophyta</taxon>
        <taxon>Tracheophyta</taxon>
        <taxon>Spermatophyta</taxon>
        <taxon>Magnoliopsida</taxon>
        <taxon>Ranunculales</taxon>
        <taxon>Papaveraceae</taxon>
        <taxon>Papaveroideae</taxon>
        <taxon>Papaver</taxon>
    </lineage>
</organism>
<evidence type="ECO:0000313" key="1">
    <source>
        <dbReference type="EMBL" id="KAI3835231.1"/>
    </source>
</evidence>
<accession>A0AAD4X469</accession>